<evidence type="ECO:0000256" key="1">
    <source>
        <dbReference type="SAM" id="SignalP"/>
    </source>
</evidence>
<keyword evidence="3" id="KW-1185">Reference proteome</keyword>
<dbReference type="OrthoDB" id="5240434at2"/>
<feature type="signal peptide" evidence="1">
    <location>
        <begin position="1"/>
        <end position="26"/>
    </location>
</feature>
<evidence type="ECO:0000313" key="3">
    <source>
        <dbReference type="Proteomes" id="UP000005143"/>
    </source>
</evidence>
<reference evidence="2 3" key="1">
    <citation type="journal article" date="2013" name="Biodegradation">
        <title>Quantitative proteomic analysis of ibuprofen-degrading Patulibacter sp. strain I11.</title>
        <authorList>
            <person name="Almeida B."/>
            <person name="Kjeldal H."/>
            <person name="Lolas I."/>
            <person name="Knudsen A.D."/>
            <person name="Carvalho G."/>
            <person name="Nielsen K.L."/>
            <person name="Barreto Crespo M.T."/>
            <person name="Stensballe A."/>
            <person name="Nielsen J.L."/>
        </authorList>
    </citation>
    <scope>NUCLEOTIDE SEQUENCE [LARGE SCALE GENOMIC DNA]</scope>
    <source>
        <strain evidence="2 3">I11</strain>
    </source>
</reference>
<protein>
    <submittedName>
        <fullName evidence="2">Uncharacterized protein</fullName>
    </submittedName>
</protein>
<dbReference type="RefSeq" id="WP_007578239.1">
    <property type="nucleotide sequence ID" value="NZ_AGUD01000293.1"/>
</dbReference>
<gene>
    <name evidence="2" type="ORF">PAI11_38030</name>
</gene>
<accession>H0EAC9</accession>
<keyword evidence="1" id="KW-0732">Signal</keyword>
<dbReference type="EMBL" id="AGUD01000293">
    <property type="protein sequence ID" value="EHN09383.1"/>
    <property type="molecule type" value="Genomic_DNA"/>
</dbReference>
<dbReference type="Proteomes" id="UP000005143">
    <property type="component" value="Unassembled WGS sequence"/>
</dbReference>
<evidence type="ECO:0000313" key="2">
    <source>
        <dbReference type="EMBL" id="EHN09383.1"/>
    </source>
</evidence>
<feature type="chain" id="PRO_5003531878" evidence="1">
    <location>
        <begin position="27"/>
        <end position="1055"/>
    </location>
</feature>
<sequence>MRKLLRLPLAALVVAGGALLPSTAPAAPTPEQRLNLLPPSGWLETVIDDVLHSEPLGRLLQDSRSAKAVPLGRLLQDALCPPVTEVDELVDGVPGLSDLTGLLTTGACNLDVLDYAFHTEFRRPNGQIVKRDVPATLEFPTPLNVDDDPAPEFLASLQVFSLDKATLKIERVPGRQEHLPASVEAVIADPSDGSLPRKRVAVGFDGMPSDAPTAWQTVIRLTDVFGDAEPTRFGATVTQTGATGPVALLAEVFDGVDGKGVRTNRMATRLEQEKPPQRTTADFAFAADDAIEANLRTTERTRTTVSARLQDDALDEEDRVVATIEDLPRSIDLRFQPLGEDDQRIDYQASEPIDRISADITARKGAPTYDTVVDAGLVHLRRAPIGATARIKTLDRRIEKLAIDTRGGPVGEVEAAFAVNGQPIVDPAPGAYVKSVDGEGSGPTQFRSSALRLFDVEQVRIEGTAPGSASRSILLDATMRSGPVRASFKRPDLEAEALVRNLPHRARLAIDPTAPRIVFDGHGQGIDEIAVQATSPEPLLERATHFEASVKGIPATMDLEVAEDEDGTIEFSSDAPVGEIDLRASDGHGESLPAGEQGVILRDQDDRWLLAARVFGLRQVRITPDPLDLLVRAGAGRPFTAKATLAQETGPDQRIDARIDALPRRVALRLVDDAASGTQVTYDADAPVARVSLRGSDLDVVDRADQLRLEIEDAPRHLEAKLPETGPVIEATASEPVGRLLIQAAGGALRELPANHDGILYHDTPSEYALTAGVSHLRSARIETRKTELEDVTDVQVDLPDSPRVFAIDMRTFDEIEGVEEFVRGYVDRPQARTEIRMRAPADGVPDEDERATAIRYRAAAPISELHLETDRGKKLGLLHATVANVPKQLDVCFHAGSKCRRNGSPNFASEASLEITDNGSSQQPMTVDALVCLEPGNERDCRSSDHRKKFLRLRDVQLGDLAFDVMVAPGGIPRAYIDTANRPVIGSIDYRDDLDFPGSWSGASATFGGPDGLRARHRSFIGPVGSGEIACSPGTSMRLVGLPDLPLTPFLCGF</sequence>
<organism evidence="2 3">
    <name type="scientific">Patulibacter medicamentivorans</name>
    <dbReference type="NCBI Taxonomy" id="1097667"/>
    <lineage>
        <taxon>Bacteria</taxon>
        <taxon>Bacillati</taxon>
        <taxon>Actinomycetota</taxon>
        <taxon>Thermoleophilia</taxon>
        <taxon>Solirubrobacterales</taxon>
        <taxon>Patulibacteraceae</taxon>
        <taxon>Patulibacter</taxon>
    </lineage>
</organism>
<name>H0EAC9_9ACTN</name>
<comment type="caution">
    <text evidence="2">The sequence shown here is derived from an EMBL/GenBank/DDBJ whole genome shotgun (WGS) entry which is preliminary data.</text>
</comment>
<proteinExistence type="predicted"/>
<dbReference type="AlphaFoldDB" id="H0EAC9"/>